<dbReference type="InterPro" id="IPR050482">
    <property type="entry name" value="Sensor_HK_TwoCompSys"/>
</dbReference>
<dbReference type="CDD" id="cd16917">
    <property type="entry name" value="HATPase_UhpB-NarQ-NarX-like"/>
    <property type="match status" value="1"/>
</dbReference>
<dbReference type="SMART" id="SM00065">
    <property type="entry name" value="GAF"/>
    <property type="match status" value="2"/>
</dbReference>
<dbReference type="Gene3D" id="1.20.5.1930">
    <property type="match status" value="1"/>
</dbReference>
<dbReference type="SUPFAM" id="SSF55781">
    <property type="entry name" value="GAF domain-like"/>
    <property type="match status" value="2"/>
</dbReference>
<dbReference type="PANTHER" id="PTHR24421">
    <property type="entry name" value="NITRATE/NITRITE SENSOR PROTEIN NARX-RELATED"/>
    <property type="match status" value="1"/>
</dbReference>
<evidence type="ECO:0000256" key="4">
    <source>
        <dbReference type="SAM" id="MobiDB-lite"/>
    </source>
</evidence>
<evidence type="ECO:0000313" key="6">
    <source>
        <dbReference type="EMBL" id="PRY70162.1"/>
    </source>
</evidence>
<dbReference type="InterPro" id="IPR003018">
    <property type="entry name" value="GAF"/>
</dbReference>
<evidence type="ECO:0000256" key="2">
    <source>
        <dbReference type="ARBA" id="ARBA00022777"/>
    </source>
</evidence>
<dbReference type="Pfam" id="PF13185">
    <property type="entry name" value="GAF_2"/>
    <property type="match status" value="2"/>
</dbReference>
<name>A0A2T0VIX0_9MICO</name>
<dbReference type="Gene3D" id="3.30.565.10">
    <property type="entry name" value="Histidine kinase-like ATPase, C-terminal domain"/>
    <property type="match status" value="1"/>
</dbReference>
<feature type="domain" description="GAF" evidence="5">
    <location>
        <begin position="215"/>
        <end position="363"/>
    </location>
</feature>
<reference evidence="6 7" key="1">
    <citation type="submission" date="2018-03" db="EMBL/GenBank/DDBJ databases">
        <title>Genomic Encyclopedia of Type Strains, Phase III (KMG-III): the genomes of soil and plant-associated and newly described type strains.</title>
        <authorList>
            <person name="Whitman W."/>
        </authorList>
    </citation>
    <scope>NUCLEOTIDE SEQUENCE [LARGE SCALE GENOMIC DNA]</scope>
    <source>
        <strain evidence="6 7">CGMCC 1.12484</strain>
    </source>
</reference>
<accession>A0A2T0VIX0</accession>
<dbReference type="GO" id="GO:0016020">
    <property type="term" value="C:membrane"/>
    <property type="evidence" value="ECO:0007669"/>
    <property type="project" value="InterPro"/>
</dbReference>
<keyword evidence="7" id="KW-1185">Reference proteome</keyword>
<keyword evidence="1" id="KW-0808">Transferase</keyword>
<dbReference type="InterPro" id="IPR029016">
    <property type="entry name" value="GAF-like_dom_sf"/>
</dbReference>
<feature type="region of interest" description="Disordered" evidence="4">
    <location>
        <begin position="550"/>
        <end position="571"/>
    </location>
</feature>
<dbReference type="GO" id="GO:0046983">
    <property type="term" value="F:protein dimerization activity"/>
    <property type="evidence" value="ECO:0007669"/>
    <property type="project" value="InterPro"/>
</dbReference>
<dbReference type="OrthoDB" id="5241249at2"/>
<dbReference type="Gene3D" id="3.30.450.40">
    <property type="match status" value="2"/>
</dbReference>
<keyword evidence="3" id="KW-0902">Two-component regulatory system</keyword>
<comment type="caution">
    <text evidence="6">The sequence shown here is derived from an EMBL/GenBank/DDBJ whole genome shotgun (WGS) entry which is preliminary data.</text>
</comment>
<dbReference type="InterPro" id="IPR036890">
    <property type="entry name" value="HATPase_C_sf"/>
</dbReference>
<dbReference type="Pfam" id="PF07730">
    <property type="entry name" value="HisKA_3"/>
    <property type="match status" value="1"/>
</dbReference>
<dbReference type="RefSeq" id="WP_106209092.1">
    <property type="nucleotide sequence ID" value="NZ_PVTL01000001.1"/>
</dbReference>
<sequence length="571" mass="60894">MDQDGSLSFPDFPRAELDRSLSELVALAGDVLSTQGRLRALLKANQAIVQQLDLPTVLRRIVDVAVELVGAQYGALGVISPHGGLEQFITVGMSPEQIARMAHPPVGHGLLGALLDVPEPIRLAHMTSDPRSSGFPEGHPPMDSFLGVPVRVRDEVFGNLYLTNRSTGSFTADDEELVTALAATAGFAIDNARLYAETKRRQDWSAASAEITASLLSVDQEDAITLLASKVLELSDGDYVRVALPSDDPTQLVISTARGLDEDDVEGRLVPLADTIWGSVIDGRQPRLVEEEEMRGTVTATARPIGPTMAVPMIGSGRTLGVLVVSRLAGRPRFTPADLELAADFAGQASLAMELASAKSDQQRMVLLEDRGRIARDLHDHVIQQLFGTGLELQSVVGALPPGPTADRVDRAVAGLDSAIAQIRTAIFALSSSETDRADTVRHRVIDVVNEVAAGLPRTPHVAFSGPVDLAVTGRLADDAVAVIRESLTNVVKHASAHQTSVSLAVVHGVVVIEVVDDGVGATMGPRRSGLANLETRARSYGGEFVFESEPGNTRSRWSAPYQETVEETKR</sequence>
<evidence type="ECO:0000256" key="1">
    <source>
        <dbReference type="ARBA" id="ARBA00022679"/>
    </source>
</evidence>
<dbReference type="Proteomes" id="UP000237983">
    <property type="component" value="Unassembled WGS sequence"/>
</dbReference>
<protein>
    <submittedName>
        <fullName evidence="6">Histidine kinase</fullName>
    </submittedName>
</protein>
<dbReference type="EMBL" id="PVTL01000001">
    <property type="protein sequence ID" value="PRY70162.1"/>
    <property type="molecule type" value="Genomic_DNA"/>
</dbReference>
<dbReference type="PANTHER" id="PTHR24421:SF56">
    <property type="entry name" value="OXYGEN SENSOR HISTIDINE KINASE RESPONSE REGULATOR DOST"/>
    <property type="match status" value="1"/>
</dbReference>
<dbReference type="AlphaFoldDB" id="A0A2T0VIX0"/>
<feature type="domain" description="GAF" evidence="5">
    <location>
        <begin position="53"/>
        <end position="199"/>
    </location>
</feature>
<dbReference type="InterPro" id="IPR011712">
    <property type="entry name" value="Sig_transdc_His_kin_sub3_dim/P"/>
</dbReference>
<dbReference type="GO" id="GO:0000155">
    <property type="term" value="F:phosphorelay sensor kinase activity"/>
    <property type="evidence" value="ECO:0007669"/>
    <property type="project" value="InterPro"/>
</dbReference>
<dbReference type="SUPFAM" id="SSF55874">
    <property type="entry name" value="ATPase domain of HSP90 chaperone/DNA topoisomerase II/histidine kinase"/>
    <property type="match status" value="1"/>
</dbReference>
<evidence type="ECO:0000259" key="5">
    <source>
        <dbReference type="SMART" id="SM00065"/>
    </source>
</evidence>
<evidence type="ECO:0000313" key="7">
    <source>
        <dbReference type="Proteomes" id="UP000237983"/>
    </source>
</evidence>
<organism evidence="6 7">
    <name type="scientific">Glaciihabitans tibetensis</name>
    <dbReference type="NCBI Taxonomy" id="1266600"/>
    <lineage>
        <taxon>Bacteria</taxon>
        <taxon>Bacillati</taxon>
        <taxon>Actinomycetota</taxon>
        <taxon>Actinomycetes</taxon>
        <taxon>Micrococcales</taxon>
        <taxon>Microbacteriaceae</taxon>
        <taxon>Glaciihabitans</taxon>
    </lineage>
</organism>
<gene>
    <name evidence="6" type="ORF">B0I08_101290</name>
</gene>
<evidence type="ECO:0000256" key="3">
    <source>
        <dbReference type="ARBA" id="ARBA00023012"/>
    </source>
</evidence>
<keyword evidence="2 6" id="KW-0418">Kinase</keyword>
<proteinExistence type="predicted"/>